<dbReference type="EMBL" id="LAZP02002039">
    <property type="protein sequence ID" value="PFH54899.1"/>
    <property type="molecule type" value="Genomic_DNA"/>
</dbReference>
<evidence type="ECO:0000313" key="3">
    <source>
        <dbReference type="Proteomes" id="UP000037136"/>
    </source>
</evidence>
<feature type="compositionally biased region" description="Polar residues" evidence="1">
    <location>
        <begin position="47"/>
        <end position="56"/>
    </location>
</feature>
<reference evidence="2 3" key="1">
    <citation type="journal article" date="2015" name="BMC Genomics">
        <title>Gene expression during zombie ant biting behavior reflects the complexity underlying fungal parasitic behavioral manipulation.</title>
        <authorList>
            <person name="de Bekker C."/>
            <person name="Ohm R.A."/>
            <person name="Loreto R.G."/>
            <person name="Sebastian A."/>
            <person name="Albert I."/>
            <person name="Merrow M."/>
            <person name="Brachmann A."/>
            <person name="Hughes D.P."/>
        </authorList>
    </citation>
    <scope>NUCLEOTIDE SEQUENCE [LARGE SCALE GENOMIC DNA]</scope>
    <source>
        <strain evidence="2 3">SC16a</strain>
    </source>
</reference>
<proteinExistence type="predicted"/>
<evidence type="ECO:0000313" key="2">
    <source>
        <dbReference type="EMBL" id="PFH54899.1"/>
    </source>
</evidence>
<feature type="region of interest" description="Disordered" evidence="1">
    <location>
        <begin position="1"/>
        <end position="56"/>
    </location>
</feature>
<dbReference type="OrthoDB" id="5552418at2759"/>
<accession>A0A2A9NWD8</accession>
<gene>
    <name evidence="2" type="ORF">XA68_12464</name>
</gene>
<reference evidence="2 3" key="2">
    <citation type="journal article" date="2017" name="Sci. Rep.">
        <title>Ant-infecting Ophiocordyceps genomes reveal a high diversity of potential behavioral manipulation genes and a possible major role for enterotoxins.</title>
        <authorList>
            <person name="de Bekker C."/>
            <person name="Ohm R.A."/>
            <person name="Evans H.C."/>
            <person name="Brachmann A."/>
            <person name="Hughes D.P."/>
        </authorList>
    </citation>
    <scope>NUCLEOTIDE SEQUENCE [LARGE SCALE GENOMIC DNA]</scope>
    <source>
        <strain evidence="2 3">SC16a</strain>
    </source>
</reference>
<comment type="caution">
    <text evidence="2">The sequence shown here is derived from an EMBL/GenBank/DDBJ whole genome shotgun (WGS) entry which is preliminary data.</text>
</comment>
<feature type="compositionally biased region" description="Polar residues" evidence="1">
    <location>
        <begin position="17"/>
        <end position="37"/>
    </location>
</feature>
<organism evidence="2 3">
    <name type="scientific">Ophiocordyceps unilateralis</name>
    <name type="common">Zombie-ant fungus</name>
    <name type="synonym">Torrubia unilateralis</name>
    <dbReference type="NCBI Taxonomy" id="268505"/>
    <lineage>
        <taxon>Eukaryota</taxon>
        <taxon>Fungi</taxon>
        <taxon>Dikarya</taxon>
        <taxon>Ascomycota</taxon>
        <taxon>Pezizomycotina</taxon>
        <taxon>Sordariomycetes</taxon>
        <taxon>Hypocreomycetidae</taxon>
        <taxon>Hypocreales</taxon>
        <taxon>Ophiocordycipitaceae</taxon>
        <taxon>Ophiocordyceps</taxon>
    </lineage>
</organism>
<protein>
    <submittedName>
        <fullName evidence="2">Uncharacterized protein</fullName>
    </submittedName>
</protein>
<keyword evidence="3" id="KW-1185">Reference proteome</keyword>
<dbReference type="AlphaFoldDB" id="A0A2A9NWD8"/>
<feature type="compositionally biased region" description="Basic and acidic residues" evidence="1">
    <location>
        <begin position="1"/>
        <end position="11"/>
    </location>
</feature>
<name>A0A2A9NWD8_OPHUN</name>
<evidence type="ECO:0000256" key="1">
    <source>
        <dbReference type="SAM" id="MobiDB-lite"/>
    </source>
</evidence>
<dbReference type="Proteomes" id="UP000037136">
    <property type="component" value="Unassembled WGS sequence"/>
</dbReference>
<sequence length="119" mass="12686">MDDPSRGRRQYEPPGQRPSNQRYQVPITSPQGNSFSSAGGERYRPATLNTSPSTPRSIGVAGNYSSYYPESQAAAFSAPNMSATAMAYGADYGSDTRGQSQSFGNYNAGMMIASQPPCP</sequence>